<accession>A0ABR3RU72</accession>
<proteinExistence type="predicted"/>
<protein>
    <recommendedName>
        <fullName evidence="4">ADP-ribosylglycohydrolase</fullName>
    </recommendedName>
</protein>
<dbReference type="InterPro" id="IPR036705">
    <property type="entry name" value="Ribosyl_crysJ1_sf"/>
</dbReference>
<evidence type="ECO:0000256" key="1">
    <source>
        <dbReference type="SAM" id="MobiDB-lite"/>
    </source>
</evidence>
<dbReference type="PANTHER" id="PTHR16222">
    <property type="entry name" value="ADP-RIBOSYLGLYCOHYDROLASE"/>
    <property type="match status" value="1"/>
</dbReference>
<dbReference type="EMBL" id="JAKJXO020000003">
    <property type="protein sequence ID" value="KAL1607981.1"/>
    <property type="molecule type" value="Genomic_DNA"/>
</dbReference>
<comment type="caution">
    <text evidence="2">The sequence shown here is derived from an EMBL/GenBank/DDBJ whole genome shotgun (WGS) entry which is preliminary data.</text>
</comment>
<dbReference type="PANTHER" id="PTHR16222:SF28">
    <property type="entry name" value="ADP-RIBOSYLGLYCOHYDROLASE"/>
    <property type="match status" value="1"/>
</dbReference>
<dbReference type="Pfam" id="PF03747">
    <property type="entry name" value="ADP_ribosyl_GH"/>
    <property type="match status" value="1"/>
</dbReference>
<dbReference type="InterPro" id="IPR050792">
    <property type="entry name" value="ADP-ribosylglycohydrolase"/>
</dbReference>
<keyword evidence="3" id="KW-1185">Reference proteome</keyword>
<name>A0ABR3RU72_9PLEO</name>
<dbReference type="Gene3D" id="1.10.4080.10">
    <property type="entry name" value="ADP-ribosylation/Crystallin J1"/>
    <property type="match status" value="1"/>
</dbReference>
<evidence type="ECO:0000313" key="3">
    <source>
        <dbReference type="Proteomes" id="UP001521785"/>
    </source>
</evidence>
<dbReference type="SUPFAM" id="SSF101478">
    <property type="entry name" value="ADP-ribosylglycohydrolase"/>
    <property type="match status" value="1"/>
</dbReference>
<feature type="region of interest" description="Disordered" evidence="1">
    <location>
        <begin position="479"/>
        <end position="499"/>
    </location>
</feature>
<evidence type="ECO:0000313" key="2">
    <source>
        <dbReference type="EMBL" id="KAL1607981.1"/>
    </source>
</evidence>
<evidence type="ECO:0008006" key="4">
    <source>
        <dbReference type="Google" id="ProtNLM"/>
    </source>
</evidence>
<dbReference type="Proteomes" id="UP001521785">
    <property type="component" value="Unassembled WGS sequence"/>
</dbReference>
<sequence length="499" mass="54366">MSDFVLVESPTNDEFSTDETIASGTISAKDEQTASTFERDETKQNFKSRLAFVNAHPFVRSSVTDKIYGCMIGSALGDAIGLYTEFLPKHACDTIYTSRKFSLVNPVTEVYADTHRLRFATRAWTDDTDQALLILLSYLQHPSDLTNLPQDFAHRLHIWISHGLLALDRPPCGIGALVSSVVLAPTYLEDPASAATATWLKSGRNVAPNGSLMRTHPIGVIGVGMSESETLNLAATVSKITHADPRCTISVLVAVGLIRGFLRGEVRCEEHIDGVVASAYLYVLSSPALMSPSPNEPHIFEQAGGIPLHLSRSELSRHVVAASFDELDLDNRKEMGYVYKCLGSAVLCLRKCMRATGASLAPSKTASPIPSQVLFEDIMTELVMQGGDADTNGAVAGALMGAYLGHAYLPAHWATGLAHREWLDAKVLRLCKVMGVLEGEVRDEADEAPDVGKGLMSKSELEARDRAMLIGIMERKRVRDEQDRRKQGQTKSFAAWFGS</sequence>
<organism evidence="2 3">
    <name type="scientific">Paraconiothyrium brasiliense</name>
    <dbReference type="NCBI Taxonomy" id="300254"/>
    <lineage>
        <taxon>Eukaryota</taxon>
        <taxon>Fungi</taxon>
        <taxon>Dikarya</taxon>
        <taxon>Ascomycota</taxon>
        <taxon>Pezizomycotina</taxon>
        <taxon>Dothideomycetes</taxon>
        <taxon>Pleosporomycetidae</taxon>
        <taxon>Pleosporales</taxon>
        <taxon>Massarineae</taxon>
        <taxon>Didymosphaeriaceae</taxon>
        <taxon>Paraconiothyrium</taxon>
    </lineage>
</organism>
<dbReference type="InterPro" id="IPR005502">
    <property type="entry name" value="Ribosyl_crysJ1"/>
</dbReference>
<gene>
    <name evidence="2" type="ORF">SLS60_002920</name>
</gene>
<reference evidence="2 3" key="1">
    <citation type="submission" date="2024-02" db="EMBL/GenBank/DDBJ databases">
        <title>De novo assembly and annotation of 12 fungi associated with fruit tree decline syndrome in Ontario, Canada.</title>
        <authorList>
            <person name="Sulman M."/>
            <person name="Ellouze W."/>
            <person name="Ilyukhin E."/>
        </authorList>
    </citation>
    <scope>NUCLEOTIDE SEQUENCE [LARGE SCALE GENOMIC DNA]</scope>
    <source>
        <strain evidence="2 3">M42-189</strain>
    </source>
</reference>